<keyword evidence="1" id="KW-0677">Repeat</keyword>
<dbReference type="PROSITE" id="PS51375">
    <property type="entry name" value="PPR"/>
    <property type="match status" value="2"/>
</dbReference>
<dbReference type="InterPro" id="IPR002885">
    <property type="entry name" value="PPR_rpt"/>
</dbReference>
<dbReference type="InterPro" id="IPR011990">
    <property type="entry name" value="TPR-like_helical_dom_sf"/>
</dbReference>
<evidence type="ECO:0000256" key="1">
    <source>
        <dbReference type="ARBA" id="ARBA00022737"/>
    </source>
</evidence>
<dbReference type="Proteomes" id="UP000054560">
    <property type="component" value="Unassembled WGS sequence"/>
</dbReference>
<feature type="domain" description="Pentatricopeptide repeat-containing protein-mitochondrial" evidence="4">
    <location>
        <begin position="121"/>
        <end position="185"/>
    </location>
</feature>
<proteinExistence type="predicted"/>
<reference evidence="5 6" key="1">
    <citation type="submission" date="2011-02" db="EMBL/GenBank/DDBJ databases">
        <title>The Genome Sequence of Sphaeroforma arctica JP610.</title>
        <authorList>
            <consortium name="The Broad Institute Genome Sequencing Platform"/>
            <person name="Russ C."/>
            <person name="Cuomo C."/>
            <person name="Young S.K."/>
            <person name="Zeng Q."/>
            <person name="Gargeya S."/>
            <person name="Alvarado L."/>
            <person name="Berlin A."/>
            <person name="Chapman S.B."/>
            <person name="Chen Z."/>
            <person name="Freedman E."/>
            <person name="Gellesch M."/>
            <person name="Goldberg J."/>
            <person name="Griggs A."/>
            <person name="Gujja S."/>
            <person name="Heilman E."/>
            <person name="Heiman D."/>
            <person name="Howarth C."/>
            <person name="Mehta T."/>
            <person name="Neiman D."/>
            <person name="Pearson M."/>
            <person name="Roberts A."/>
            <person name="Saif S."/>
            <person name="Shea T."/>
            <person name="Shenoy N."/>
            <person name="Sisk P."/>
            <person name="Stolte C."/>
            <person name="Sykes S."/>
            <person name="White J."/>
            <person name="Yandava C."/>
            <person name="Burger G."/>
            <person name="Gray M.W."/>
            <person name="Holland P.W.H."/>
            <person name="King N."/>
            <person name="Lang F.B.F."/>
            <person name="Roger A.J."/>
            <person name="Ruiz-Trillo I."/>
            <person name="Haas B."/>
            <person name="Nusbaum C."/>
            <person name="Birren B."/>
        </authorList>
    </citation>
    <scope>NUCLEOTIDE SEQUENCE [LARGE SCALE GENOMIC DNA]</scope>
    <source>
        <strain evidence="5 6">JP610</strain>
    </source>
</reference>
<feature type="repeat" description="PPR" evidence="2">
    <location>
        <begin position="115"/>
        <end position="149"/>
    </location>
</feature>
<evidence type="ECO:0000313" key="6">
    <source>
        <dbReference type="Proteomes" id="UP000054560"/>
    </source>
</evidence>
<protein>
    <recommendedName>
        <fullName evidence="4">Pentatricopeptide repeat-containing protein-mitochondrial domain-containing protein</fullName>
    </recommendedName>
</protein>
<feature type="non-terminal residue" evidence="5">
    <location>
        <position position="1"/>
    </location>
</feature>
<dbReference type="EMBL" id="KQ243403">
    <property type="protein sequence ID" value="KNC75832.1"/>
    <property type="molecule type" value="Genomic_DNA"/>
</dbReference>
<feature type="repeat" description="PPR" evidence="2">
    <location>
        <begin position="150"/>
        <end position="184"/>
    </location>
</feature>
<evidence type="ECO:0000259" key="4">
    <source>
        <dbReference type="Pfam" id="PF23276"/>
    </source>
</evidence>
<evidence type="ECO:0000313" key="5">
    <source>
        <dbReference type="EMBL" id="KNC75832.1"/>
    </source>
</evidence>
<name>A0A0L0FGC0_9EUKA</name>
<evidence type="ECO:0000256" key="3">
    <source>
        <dbReference type="SAM" id="MobiDB-lite"/>
    </source>
</evidence>
<dbReference type="GeneID" id="25912154"/>
<dbReference type="Pfam" id="PF01535">
    <property type="entry name" value="PPR"/>
    <property type="match status" value="1"/>
</dbReference>
<dbReference type="PANTHER" id="PTHR47936">
    <property type="entry name" value="PPR_LONG DOMAIN-CONTAINING PROTEIN"/>
    <property type="match status" value="1"/>
</dbReference>
<dbReference type="NCBIfam" id="TIGR00756">
    <property type="entry name" value="PPR"/>
    <property type="match status" value="2"/>
</dbReference>
<dbReference type="Pfam" id="PF23276">
    <property type="entry name" value="TPR_24"/>
    <property type="match status" value="1"/>
</dbReference>
<sequence length="187" mass="21300">RTGTCQPSDTEATQAKRPVIQVDPREKQFDTRTRTPSKTVDKAPATARELENAILALPIEQWESATMLLRRIVAIGGVPSKYALNSVLRKFKKARQWPVALDIFYEMEAAGSLNITKSYRYVMSVCAKNGQAKRALLLWQEMKEKGVKLDMIVYRSAISAYCRDDKMEEARWLLQVMQRDGVSLTTR</sequence>
<dbReference type="STRING" id="667725.A0A0L0FGC0"/>
<dbReference type="InterPro" id="IPR057027">
    <property type="entry name" value="TPR_mt"/>
</dbReference>
<dbReference type="RefSeq" id="XP_014149734.1">
    <property type="nucleotide sequence ID" value="XM_014294259.1"/>
</dbReference>
<dbReference type="PANTHER" id="PTHR47936:SF1">
    <property type="entry name" value="PENTATRICOPEPTIDE REPEAT-CONTAINING PROTEIN GUN1, CHLOROPLASTIC"/>
    <property type="match status" value="1"/>
</dbReference>
<keyword evidence="6" id="KW-1185">Reference proteome</keyword>
<feature type="compositionally biased region" description="Basic and acidic residues" evidence="3">
    <location>
        <begin position="23"/>
        <end position="33"/>
    </location>
</feature>
<organism evidence="5 6">
    <name type="scientific">Sphaeroforma arctica JP610</name>
    <dbReference type="NCBI Taxonomy" id="667725"/>
    <lineage>
        <taxon>Eukaryota</taxon>
        <taxon>Ichthyosporea</taxon>
        <taxon>Ichthyophonida</taxon>
        <taxon>Sphaeroforma</taxon>
    </lineage>
</organism>
<dbReference type="AlphaFoldDB" id="A0A0L0FGC0"/>
<dbReference type="eggNOG" id="KOG4197">
    <property type="taxonomic scope" value="Eukaryota"/>
</dbReference>
<feature type="non-terminal residue" evidence="5">
    <location>
        <position position="187"/>
    </location>
</feature>
<dbReference type="Gene3D" id="1.25.40.10">
    <property type="entry name" value="Tetratricopeptide repeat domain"/>
    <property type="match status" value="1"/>
</dbReference>
<gene>
    <name evidence="5" type="ORF">SARC_11650</name>
</gene>
<evidence type="ECO:0000256" key="2">
    <source>
        <dbReference type="PROSITE-ProRule" id="PRU00708"/>
    </source>
</evidence>
<feature type="region of interest" description="Disordered" evidence="3">
    <location>
        <begin position="1"/>
        <end position="43"/>
    </location>
</feature>
<feature type="compositionally biased region" description="Polar residues" evidence="3">
    <location>
        <begin position="1"/>
        <end position="13"/>
    </location>
</feature>
<accession>A0A0L0FGC0</accession>
<dbReference type="OrthoDB" id="185373at2759"/>